<name>A0ABU5EAL1_9PROT</name>
<gene>
    <name evidence="2" type="ORF">SMD27_06940</name>
</gene>
<feature type="transmembrane region" description="Helical" evidence="1">
    <location>
        <begin position="103"/>
        <end position="125"/>
    </location>
</feature>
<keyword evidence="1" id="KW-0812">Transmembrane</keyword>
<evidence type="ECO:0000313" key="3">
    <source>
        <dbReference type="Proteomes" id="UP001279642"/>
    </source>
</evidence>
<feature type="transmembrane region" description="Helical" evidence="1">
    <location>
        <begin position="43"/>
        <end position="63"/>
    </location>
</feature>
<evidence type="ECO:0000313" key="2">
    <source>
        <dbReference type="EMBL" id="MDY0882573.1"/>
    </source>
</evidence>
<reference evidence="2 3" key="1">
    <citation type="journal article" date="2016" name="Antonie Van Leeuwenhoek">
        <title>Dongia soli sp. nov., isolated from soil from Dokdo, Korea.</title>
        <authorList>
            <person name="Kim D.U."/>
            <person name="Lee H."/>
            <person name="Kim H."/>
            <person name="Kim S.G."/>
            <person name="Ka J.O."/>
        </authorList>
    </citation>
    <scope>NUCLEOTIDE SEQUENCE [LARGE SCALE GENOMIC DNA]</scope>
    <source>
        <strain evidence="2 3">D78</strain>
    </source>
</reference>
<accession>A0ABU5EAL1</accession>
<feature type="transmembrane region" description="Helical" evidence="1">
    <location>
        <begin position="75"/>
        <end position="97"/>
    </location>
</feature>
<feature type="transmembrane region" description="Helical" evidence="1">
    <location>
        <begin position="12"/>
        <end position="31"/>
    </location>
</feature>
<proteinExistence type="predicted"/>
<evidence type="ECO:0000256" key="1">
    <source>
        <dbReference type="SAM" id="Phobius"/>
    </source>
</evidence>
<dbReference type="Proteomes" id="UP001279642">
    <property type="component" value="Unassembled WGS sequence"/>
</dbReference>
<keyword evidence="1" id="KW-1133">Transmembrane helix</keyword>
<keyword evidence="3" id="KW-1185">Reference proteome</keyword>
<keyword evidence="1" id="KW-0472">Membrane</keyword>
<protein>
    <submittedName>
        <fullName evidence="2">Uncharacterized protein</fullName>
    </submittedName>
</protein>
<organism evidence="2 3">
    <name type="scientific">Dongia soli</name>
    <dbReference type="NCBI Taxonomy" id="600628"/>
    <lineage>
        <taxon>Bacteria</taxon>
        <taxon>Pseudomonadati</taxon>
        <taxon>Pseudomonadota</taxon>
        <taxon>Alphaproteobacteria</taxon>
        <taxon>Rhodospirillales</taxon>
        <taxon>Dongiaceae</taxon>
        <taxon>Dongia</taxon>
    </lineage>
</organism>
<sequence>MTTETGLPCIAAWHFRGAAIYAVIAMIWGIWMGIIGDHSLFPAHAHLAVVGWVSISIYGLFLARFPVQGQSRLAVIQGVIAHLGLVIFVPGIALAIMPLPLGVPLAVIGSLLLALSALLFAVLVWQATARR</sequence>
<dbReference type="RefSeq" id="WP_320507646.1">
    <property type="nucleotide sequence ID" value="NZ_JAXCLW010000002.1"/>
</dbReference>
<dbReference type="EMBL" id="JAXCLW010000002">
    <property type="protein sequence ID" value="MDY0882573.1"/>
    <property type="molecule type" value="Genomic_DNA"/>
</dbReference>
<comment type="caution">
    <text evidence="2">The sequence shown here is derived from an EMBL/GenBank/DDBJ whole genome shotgun (WGS) entry which is preliminary data.</text>
</comment>